<comment type="caution">
    <text evidence="2">The sequence shown here is derived from an EMBL/GenBank/DDBJ whole genome shotgun (WGS) entry which is preliminary data.</text>
</comment>
<gene>
    <name evidence="2" type="ORF">IAC54_04985</name>
</gene>
<evidence type="ECO:0000313" key="3">
    <source>
        <dbReference type="Proteomes" id="UP000823636"/>
    </source>
</evidence>
<sequence length="193" mass="20096">MKKIYSIAMLLMLVASVSFFSSCNKDDDNGVNMGGSDVSGGNGGGSEVETKTYTGTLKVFNREPNSEEPSVQLTVPVDNQSINMSLSSSAFGLSIEDLVLEIIGMGPTPSSNLSISGVPYTVSSSDADLCVVDYVCDVQIDISGTYATVTKIKGSFSKSSNVMNLAVLATGSLELLDQDVYISVVCPSASAGE</sequence>
<protein>
    <recommendedName>
        <fullName evidence="4">DUF4382 domain-containing protein</fullName>
    </recommendedName>
</protein>
<feature type="signal peptide" evidence="1">
    <location>
        <begin position="1"/>
        <end position="20"/>
    </location>
</feature>
<name>A0A9D9E2Q3_9BACT</name>
<dbReference type="EMBL" id="JADIMW010000053">
    <property type="protein sequence ID" value="MBO8438236.1"/>
    <property type="molecule type" value="Genomic_DNA"/>
</dbReference>
<dbReference type="PROSITE" id="PS51257">
    <property type="entry name" value="PROKAR_LIPOPROTEIN"/>
    <property type="match status" value="1"/>
</dbReference>
<evidence type="ECO:0008006" key="4">
    <source>
        <dbReference type="Google" id="ProtNLM"/>
    </source>
</evidence>
<proteinExistence type="predicted"/>
<organism evidence="2 3">
    <name type="scientific">Candidatus Caccoplasma merdipullorum</name>
    <dbReference type="NCBI Taxonomy" id="2840718"/>
    <lineage>
        <taxon>Bacteria</taxon>
        <taxon>Pseudomonadati</taxon>
        <taxon>Bacteroidota</taxon>
        <taxon>Bacteroidia</taxon>
        <taxon>Bacteroidales</taxon>
        <taxon>Bacteroidaceae</taxon>
        <taxon>Bacteroidaceae incertae sedis</taxon>
        <taxon>Candidatus Caccoplasma</taxon>
    </lineage>
</organism>
<feature type="chain" id="PRO_5039218778" description="DUF4382 domain-containing protein" evidence="1">
    <location>
        <begin position="21"/>
        <end position="193"/>
    </location>
</feature>
<reference evidence="2" key="2">
    <citation type="journal article" date="2021" name="PeerJ">
        <title>Extensive microbial diversity within the chicken gut microbiome revealed by metagenomics and culture.</title>
        <authorList>
            <person name="Gilroy R."/>
            <person name="Ravi A."/>
            <person name="Getino M."/>
            <person name="Pursley I."/>
            <person name="Horton D.L."/>
            <person name="Alikhan N.F."/>
            <person name="Baker D."/>
            <person name="Gharbi K."/>
            <person name="Hall N."/>
            <person name="Watson M."/>
            <person name="Adriaenssens E.M."/>
            <person name="Foster-Nyarko E."/>
            <person name="Jarju S."/>
            <person name="Secka A."/>
            <person name="Antonio M."/>
            <person name="Oren A."/>
            <person name="Chaudhuri R.R."/>
            <person name="La Ragione R."/>
            <person name="Hildebrand F."/>
            <person name="Pallen M.J."/>
        </authorList>
    </citation>
    <scope>NUCLEOTIDE SEQUENCE</scope>
    <source>
        <strain evidence="2">G3-4614</strain>
    </source>
</reference>
<dbReference type="Proteomes" id="UP000823636">
    <property type="component" value="Unassembled WGS sequence"/>
</dbReference>
<dbReference type="AlphaFoldDB" id="A0A9D9E2Q3"/>
<keyword evidence="1" id="KW-0732">Signal</keyword>
<reference evidence="2" key="1">
    <citation type="submission" date="2020-10" db="EMBL/GenBank/DDBJ databases">
        <authorList>
            <person name="Gilroy R."/>
        </authorList>
    </citation>
    <scope>NUCLEOTIDE SEQUENCE</scope>
    <source>
        <strain evidence="2">G3-4614</strain>
    </source>
</reference>
<evidence type="ECO:0000313" key="2">
    <source>
        <dbReference type="EMBL" id="MBO8438236.1"/>
    </source>
</evidence>
<evidence type="ECO:0000256" key="1">
    <source>
        <dbReference type="SAM" id="SignalP"/>
    </source>
</evidence>
<accession>A0A9D9E2Q3</accession>